<dbReference type="PANTHER" id="PTHR45458:SF3">
    <property type="entry name" value="CHAIN DEHYDROGENASE (ATSC), PUTATIVE-RELATED"/>
    <property type="match status" value="1"/>
</dbReference>
<dbReference type="InterPro" id="IPR002347">
    <property type="entry name" value="SDR_fam"/>
</dbReference>
<dbReference type="Pfam" id="PF00106">
    <property type="entry name" value="adh_short"/>
    <property type="match status" value="1"/>
</dbReference>
<dbReference type="PRINTS" id="PR00081">
    <property type="entry name" value="GDHRDH"/>
</dbReference>
<gene>
    <name evidence="2" type="ORF">B0H64DRAFT_427012</name>
</gene>
<evidence type="ECO:0000313" key="2">
    <source>
        <dbReference type="EMBL" id="KAK3291401.1"/>
    </source>
</evidence>
<dbReference type="PANTHER" id="PTHR45458">
    <property type="entry name" value="SHORT-CHAIN DEHYDROGENASE/REDUCTASE SDR"/>
    <property type="match status" value="1"/>
</dbReference>
<dbReference type="RefSeq" id="XP_062654915.1">
    <property type="nucleotide sequence ID" value="XM_062805758.1"/>
</dbReference>
<keyword evidence="1" id="KW-0521">NADP</keyword>
<dbReference type="InterPro" id="IPR052184">
    <property type="entry name" value="SDR_enzymes"/>
</dbReference>
<dbReference type="SUPFAM" id="SSF51735">
    <property type="entry name" value="NAD(P)-binding Rossmann-fold domains"/>
    <property type="match status" value="1"/>
</dbReference>
<name>A0AAE0H7Q5_9PEZI</name>
<reference evidence="2" key="1">
    <citation type="journal article" date="2023" name="Mol. Phylogenet. Evol.">
        <title>Genome-scale phylogeny and comparative genomics of the fungal order Sordariales.</title>
        <authorList>
            <person name="Hensen N."/>
            <person name="Bonometti L."/>
            <person name="Westerberg I."/>
            <person name="Brannstrom I.O."/>
            <person name="Guillou S."/>
            <person name="Cros-Aarteil S."/>
            <person name="Calhoun S."/>
            <person name="Haridas S."/>
            <person name="Kuo A."/>
            <person name="Mondo S."/>
            <person name="Pangilinan J."/>
            <person name="Riley R."/>
            <person name="LaButti K."/>
            <person name="Andreopoulos B."/>
            <person name="Lipzen A."/>
            <person name="Chen C."/>
            <person name="Yan M."/>
            <person name="Daum C."/>
            <person name="Ng V."/>
            <person name="Clum A."/>
            <person name="Steindorff A."/>
            <person name="Ohm R.A."/>
            <person name="Martin F."/>
            <person name="Silar P."/>
            <person name="Natvig D.O."/>
            <person name="Lalanne C."/>
            <person name="Gautier V."/>
            <person name="Ament-Velasquez S.L."/>
            <person name="Kruys A."/>
            <person name="Hutchinson M.I."/>
            <person name="Powell A.J."/>
            <person name="Barry K."/>
            <person name="Miller A.N."/>
            <person name="Grigoriev I.V."/>
            <person name="Debuchy R."/>
            <person name="Gladieux P."/>
            <person name="Hiltunen Thoren M."/>
            <person name="Johannesson H."/>
        </authorList>
    </citation>
    <scope>NUCLEOTIDE SEQUENCE</scope>
    <source>
        <strain evidence="2">CBS 168.71</strain>
    </source>
</reference>
<evidence type="ECO:0000256" key="1">
    <source>
        <dbReference type="ARBA" id="ARBA00022857"/>
    </source>
</evidence>
<protein>
    <recommendedName>
        <fullName evidence="4">NAD(P)-binding protein</fullName>
    </recommendedName>
</protein>
<dbReference type="InterPro" id="IPR020904">
    <property type="entry name" value="Sc_DH/Rdtase_CS"/>
</dbReference>
<dbReference type="GO" id="GO:0016616">
    <property type="term" value="F:oxidoreductase activity, acting on the CH-OH group of donors, NAD or NADP as acceptor"/>
    <property type="evidence" value="ECO:0007669"/>
    <property type="project" value="TreeGrafter"/>
</dbReference>
<dbReference type="Gene3D" id="3.40.50.720">
    <property type="entry name" value="NAD(P)-binding Rossmann-like Domain"/>
    <property type="match status" value="1"/>
</dbReference>
<dbReference type="PROSITE" id="PS00061">
    <property type="entry name" value="ADH_SHORT"/>
    <property type="match status" value="1"/>
</dbReference>
<evidence type="ECO:0000313" key="3">
    <source>
        <dbReference type="Proteomes" id="UP001278766"/>
    </source>
</evidence>
<organism evidence="2 3">
    <name type="scientific">Chaetomium fimeti</name>
    <dbReference type="NCBI Taxonomy" id="1854472"/>
    <lineage>
        <taxon>Eukaryota</taxon>
        <taxon>Fungi</taxon>
        <taxon>Dikarya</taxon>
        <taxon>Ascomycota</taxon>
        <taxon>Pezizomycotina</taxon>
        <taxon>Sordariomycetes</taxon>
        <taxon>Sordariomycetidae</taxon>
        <taxon>Sordariales</taxon>
        <taxon>Chaetomiaceae</taxon>
        <taxon>Chaetomium</taxon>
    </lineage>
</organism>
<dbReference type="Proteomes" id="UP001278766">
    <property type="component" value="Unassembled WGS sequence"/>
</dbReference>
<proteinExistence type="predicted"/>
<keyword evidence="3" id="KW-1185">Reference proteome</keyword>
<dbReference type="EMBL" id="JAUEPN010000009">
    <property type="protein sequence ID" value="KAK3291401.1"/>
    <property type="molecule type" value="Genomic_DNA"/>
</dbReference>
<sequence length="273" mass="29597">MPSYVITGASRGLGYEFIRQYSSDPNDTLIGLVRNKSATLQRVSEHPDLKERRNIHILQADVTDYNALQAAAAETAKITGGSLDYLIANAALVPLFDSFDPIGTLSDQPEMVTKTLRKLFEVNVIGNIHLFKLFMPLILKGQAKKVVAISTGLADTVFTNNYDLTTGSLYSTSKAALNMVVAKYSAQYKKDGVLFLALSPGVVDTGRYDDLTAEQMEGLGGMMAKFVDYAPHFKGPITPEQSAIAVKSVIANASIEKGNGGDFLSHLGNKQWL</sequence>
<reference evidence="2" key="2">
    <citation type="submission" date="2023-06" db="EMBL/GenBank/DDBJ databases">
        <authorList>
            <consortium name="Lawrence Berkeley National Laboratory"/>
            <person name="Haridas S."/>
            <person name="Hensen N."/>
            <person name="Bonometti L."/>
            <person name="Westerberg I."/>
            <person name="Brannstrom I.O."/>
            <person name="Guillou S."/>
            <person name="Cros-Aarteil S."/>
            <person name="Calhoun S."/>
            <person name="Kuo A."/>
            <person name="Mondo S."/>
            <person name="Pangilinan J."/>
            <person name="Riley R."/>
            <person name="Labutti K."/>
            <person name="Andreopoulos B."/>
            <person name="Lipzen A."/>
            <person name="Chen C."/>
            <person name="Yanf M."/>
            <person name="Daum C."/>
            <person name="Ng V."/>
            <person name="Clum A."/>
            <person name="Steindorff A."/>
            <person name="Ohm R."/>
            <person name="Martin F."/>
            <person name="Silar P."/>
            <person name="Natvig D."/>
            <person name="Lalanne C."/>
            <person name="Gautier V."/>
            <person name="Ament-Velasquez S.L."/>
            <person name="Kruys A."/>
            <person name="Hutchinson M.I."/>
            <person name="Powell A.J."/>
            <person name="Barry K."/>
            <person name="Miller A.N."/>
            <person name="Grigoriev I.V."/>
            <person name="Debuchy R."/>
            <person name="Gladieux P."/>
            <person name="Thoren M.H."/>
            <person name="Johannesson H."/>
        </authorList>
    </citation>
    <scope>NUCLEOTIDE SEQUENCE</scope>
    <source>
        <strain evidence="2">CBS 168.71</strain>
    </source>
</reference>
<dbReference type="AlphaFoldDB" id="A0AAE0H7Q5"/>
<dbReference type="GeneID" id="87842706"/>
<accession>A0AAE0H7Q5</accession>
<dbReference type="InterPro" id="IPR036291">
    <property type="entry name" value="NAD(P)-bd_dom_sf"/>
</dbReference>
<comment type="caution">
    <text evidence="2">The sequence shown here is derived from an EMBL/GenBank/DDBJ whole genome shotgun (WGS) entry which is preliminary data.</text>
</comment>
<evidence type="ECO:0008006" key="4">
    <source>
        <dbReference type="Google" id="ProtNLM"/>
    </source>
</evidence>